<dbReference type="SUPFAM" id="SSF47781">
    <property type="entry name" value="RuvA domain 2-like"/>
    <property type="match status" value="1"/>
</dbReference>
<keyword evidence="3" id="KW-0238">DNA-binding</keyword>
<dbReference type="OrthoDB" id="9758724at2"/>
<dbReference type="AlphaFoldDB" id="A0A7K1ULT5"/>
<dbReference type="GO" id="GO:0015628">
    <property type="term" value="P:protein secretion by the type II secretion system"/>
    <property type="evidence" value="ECO:0007669"/>
    <property type="project" value="TreeGrafter"/>
</dbReference>
<dbReference type="GO" id="GO:0006281">
    <property type="term" value="P:DNA repair"/>
    <property type="evidence" value="ECO:0007669"/>
    <property type="project" value="InterPro"/>
</dbReference>
<dbReference type="InterPro" id="IPR010994">
    <property type="entry name" value="RuvA_2-like"/>
</dbReference>
<dbReference type="NCBIfam" id="TIGR00426">
    <property type="entry name" value="competence protein ComEA helix-hairpin-helix repeat region"/>
    <property type="match status" value="1"/>
</dbReference>
<dbReference type="Pfam" id="PF10531">
    <property type="entry name" value="SLBB"/>
    <property type="match status" value="1"/>
</dbReference>
<dbReference type="InterPro" id="IPR019554">
    <property type="entry name" value="Soluble_ligand-bd"/>
</dbReference>
<dbReference type="Pfam" id="PF12836">
    <property type="entry name" value="HHH_3"/>
    <property type="match status" value="1"/>
</dbReference>
<protein>
    <submittedName>
        <fullName evidence="3">ComEA family DNA-binding protein</fullName>
    </submittedName>
</protein>
<evidence type="ECO:0000313" key="3">
    <source>
        <dbReference type="EMBL" id="MVT27386.1"/>
    </source>
</evidence>
<feature type="region of interest" description="Disordered" evidence="1">
    <location>
        <begin position="69"/>
        <end position="98"/>
    </location>
</feature>
<dbReference type="SMART" id="SM00278">
    <property type="entry name" value="HhH1"/>
    <property type="match status" value="2"/>
</dbReference>
<organism evidence="3 4">
    <name type="scientific">Nesterenkonia alkaliphila</name>
    <dbReference type="NCBI Taxonomy" id="1463631"/>
    <lineage>
        <taxon>Bacteria</taxon>
        <taxon>Bacillati</taxon>
        <taxon>Actinomycetota</taxon>
        <taxon>Actinomycetes</taxon>
        <taxon>Micrococcales</taxon>
        <taxon>Micrococcaceae</taxon>
        <taxon>Nesterenkonia</taxon>
    </lineage>
</organism>
<reference evidence="3 4" key="1">
    <citation type="submission" date="2019-12" db="EMBL/GenBank/DDBJ databases">
        <title>Nesterenkonia muleiensis sp. nov., a novel actinobacterium isolated from sap of Populus euphratica.</title>
        <authorList>
            <person name="Wang R."/>
        </authorList>
    </citation>
    <scope>NUCLEOTIDE SEQUENCE [LARGE SCALE GENOMIC DNA]</scope>
    <source>
        <strain evidence="3 4">F10</strain>
    </source>
</reference>
<feature type="domain" description="Helix-hairpin-helix DNA-binding motif class 1" evidence="2">
    <location>
        <begin position="194"/>
        <end position="213"/>
    </location>
</feature>
<sequence>MQPDPPRGELSRDAGDPEALLSRRERLRAERLQQHAAPARISLRAGAVTVAVAALLSWAAVSWVTGRPETAELPEPPTLDSTAEQRPQERPGGSGEESPAVVVVHVAGAVAQQQVVELEPGDRVADAVEAAGGFTEEAALHGLNLAAEAQDGSLVYVPTTEELASGDHPPPTGGTEDAAGQESAVININTAEAGQLEQLPGIGPALAQRIITYRESHGGFSSLEELAAVSGIGPAIIENIAEQVTW</sequence>
<dbReference type="Gene3D" id="1.10.150.280">
    <property type="entry name" value="AF1531-like domain"/>
    <property type="match status" value="1"/>
</dbReference>
<keyword evidence="4" id="KW-1185">Reference proteome</keyword>
<feature type="domain" description="Helix-hairpin-helix DNA-binding motif class 1" evidence="2">
    <location>
        <begin position="224"/>
        <end position="243"/>
    </location>
</feature>
<gene>
    <name evidence="3" type="ORF">GNZ21_13665</name>
</gene>
<dbReference type="RefSeq" id="WP_157325294.1">
    <property type="nucleotide sequence ID" value="NZ_BMFX01000013.1"/>
</dbReference>
<dbReference type="Proteomes" id="UP000460157">
    <property type="component" value="Unassembled WGS sequence"/>
</dbReference>
<name>A0A7K1ULT5_9MICC</name>
<dbReference type="InterPro" id="IPR051675">
    <property type="entry name" value="Endo/Exo/Phosphatase_dom_1"/>
</dbReference>
<accession>A0A7K1ULT5</accession>
<dbReference type="PANTHER" id="PTHR21180:SF32">
    <property type="entry name" value="ENDONUCLEASE_EXONUCLEASE_PHOSPHATASE FAMILY DOMAIN-CONTAINING PROTEIN 1"/>
    <property type="match status" value="1"/>
</dbReference>
<dbReference type="GO" id="GO:0015627">
    <property type="term" value="C:type II protein secretion system complex"/>
    <property type="evidence" value="ECO:0007669"/>
    <property type="project" value="TreeGrafter"/>
</dbReference>
<comment type="caution">
    <text evidence="3">The sequence shown here is derived from an EMBL/GenBank/DDBJ whole genome shotgun (WGS) entry which is preliminary data.</text>
</comment>
<dbReference type="Gene3D" id="3.10.560.10">
    <property type="entry name" value="Outer membrane lipoprotein wza domain like"/>
    <property type="match status" value="1"/>
</dbReference>
<evidence type="ECO:0000256" key="1">
    <source>
        <dbReference type="SAM" id="MobiDB-lite"/>
    </source>
</evidence>
<dbReference type="InterPro" id="IPR004509">
    <property type="entry name" value="Competence_ComEA_HhH"/>
</dbReference>
<evidence type="ECO:0000313" key="4">
    <source>
        <dbReference type="Proteomes" id="UP000460157"/>
    </source>
</evidence>
<feature type="region of interest" description="Disordered" evidence="1">
    <location>
        <begin position="1"/>
        <end position="20"/>
    </location>
</feature>
<dbReference type="EMBL" id="WRPM01000098">
    <property type="protein sequence ID" value="MVT27386.1"/>
    <property type="molecule type" value="Genomic_DNA"/>
</dbReference>
<dbReference type="InterPro" id="IPR003583">
    <property type="entry name" value="Hlx-hairpin-Hlx_DNA-bd_motif"/>
</dbReference>
<dbReference type="GO" id="GO:0003677">
    <property type="term" value="F:DNA binding"/>
    <property type="evidence" value="ECO:0007669"/>
    <property type="project" value="UniProtKB-KW"/>
</dbReference>
<dbReference type="PANTHER" id="PTHR21180">
    <property type="entry name" value="ENDONUCLEASE/EXONUCLEASE/PHOSPHATASE FAMILY DOMAIN-CONTAINING PROTEIN 1"/>
    <property type="match status" value="1"/>
</dbReference>
<evidence type="ECO:0000259" key="2">
    <source>
        <dbReference type="SMART" id="SM00278"/>
    </source>
</evidence>
<proteinExistence type="predicted"/>